<dbReference type="InterPro" id="IPR050706">
    <property type="entry name" value="Cyclic-di-GMP_PDE-like"/>
</dbReference>
<dbReference type="SUPFAM" id="SSF141868">
    <property type="entry name" value="EAL domain-like"/>
    <property type="match status" value="1"/>
</dbReference>
<dbReference type="SMART" id="SM00052">
    <property type="entry name" value="EAL"/>
    <property type="match status" value="1"/>
</dbReference>
<evidence type="ECO:0000259" key="3">
    <source>
        <dbReference type="PROSITE" id="PS50883"/>
    </source>
</evidence>
<evidence type="ECO:0000313" key="5">
    <source>
        <dbReference type="Proteomes" id="UP001238540"/>
    </source>
</evidence>
<proteinExistence type="predicted"/>
<dbReference type="CDD" id="cd17569">
    <property type="entry name" value="REC_HupR-like"/>
    <property type="match status" value="1"/>
</dbReference>
<dbReference type="EMBL" id="JAUFQC010000001">
    <property type="protein sequence ID" value="MDN3609938.1"/>
    <property type="molecule type" value="Genomic_DNA"/>
</dbReference>
<feature type="domain" description="EAL" evidence="3">
    <location>
        <begin position="284"/>
        <end position="536"/>
    </location>
</feature>
<dbReference type="Gene3D" id="3.30.70.270">
    <property type="match status" value="1"/>
</dbReference>
<evidence type="ECO:0000259" key="2">
    <source>
        <dbReference type="PROSITE" id="PS50110"/>
    </source>
</evidence>
<feature type="modified residue" description="4-aspartylphosphate" evidence="1">
    <location>
        <position position="54"/>
    </location>
</feature>
<gene>
    <name evidence="4" type="ORF">QWZ16_09525</name>
</gene>
<dbReference type="PANTHER" id="PTHR33121">
    <property type="entry name" value="CYCLIC DI-GMP PHOSPHODIESTERASE PDEF"/>
    <property type="match status" value="1"/>
</dbReference>
<dbReference type="RefSeq" id="WP_170883386.1">
    <property type="nucleotide sequence ID" value="NZ_JABEYA020000017.1"/>
</dbReference>
<dbReference type="InterPro" id="IPR029787">
    <property type="entry name" value="Nucleotide_cyclase"/>
</dbReference>
<dbReference type="InterPro" id="IPR011006">
    <property type="entry name" value="CheY-like_superfamily"/>
</dbReference>
<sequence length="541" mass="61823">MDFAEILVVDDEKSIRNALCRELKHKVAVIHTAESALEALNVLEQHSVDLIITDYRMPAMTGTELLKEVKHKYPYIPAIMLSGQADFRGVTEAINSGVLHHYVDKPWDPEQLEAVICKTLLQHETEQDHRTSMKPERELNRCLAMLPELSPKGRPWLLMILDIANTAAFNRQHGKASGNTLIQYVAKQLCGNDGIDWYRSDDKFMTLVEYSAQGYLFVNRILEQVDHISQHHIHEFSVHCYMSEARYWPCYSFEQFSSMKSNVHAISKQLFWLLHNDNQDIAEEYCELGTLIGDLDNGRVEAFFQPQMTLTNGEINCCEALVRRRLDDNSYQSPCEFLHVISKYELDDLLATTMVKHAVNMLQRVSQQGRLKISINVSAKQLITGFVYQLLCDMEAERGISMSDIEVEVVETDQIYNYPQALQQIEKLHAKGITLAIDDFGTGYSGFEYLCELPFDVVKIDGRFVKALGNNVSDEVILASITNSAQSLNMEVVAEWVETRKQVDYLKRRGCTRIQGYIVSPPLPMDEFLYFLDNRVAGVDL</sequence>
<evidence type="ECO:0000256" key="1">
    <source>
        <dbReference type="PROSITE-ProRule" id="PRU00169"/>
    </source>
</evidence>
<dbReference type="PROSITE" id="PS50110">
    <property type="entry name" value="RESPONSE_REGULATORY"/>
    <property type="match status" value="1"/>
</dbReference>
<dbReference type="CDD" id="cd01948">
    <property type="entry name" value="EAL"/>
    <property type="match status" value="1"/>
</dbReference>
<keyword evidence="5" id="KW-1185">Reference proteome</keyword>
<comment type="caution">
    <text evidence="4">The sequence shown here is derived from an EMBL/GenBank/DDBJ whole genome shotgun (WGS) entry which is preliminary data.</text>
</comment>
<name>A0ABT8BV15_9VIBR</name>
<dbReference type="Proteomes" id="UP001238540">
    <property type="component" value="Unassembled WGS sequence"/>
</dbReference>
<dbReference type="Pfam" id="PF00072">
    <property type="entry name" value="Response_reg"/>
    <property type="match status" value="1"/>
</dbReference>
<dbReference type="Gene3D" id="3.20.20.450">
    <property type="entry name" value="EAL domain"/>
    <property type="match status" value="1"/>
</dbReference>
<organism evidence="4 5">
    <name type="scientific">Vibrio ostreicida</name>
    <dbReference type="NCBI Taxonomy" id="526588"/>
    <lineage>
        <taxon>Bacteria</taxon>
        <taxon>Pseudomonadati</taxon>
        <taxon>Pseudomonadota</taxon>
        <taxon>Gammaproteobacteria</taxon>
        <taxon>Vibrionales</taxon>
        <taxon>Vibrionaceae</taxon>
        <taxon>Vibrio</taxon>
    </lineage>
</organism>
<dbReference type="SUPFAM" id="SSF52172">
    <property type="entry name" value="CheY-like"/>
    <property type="match status" value="1"/>
</dbReference>
<evidence type="ECO:0000313" key="4">
    <source>
        <dbReference type="EMBL" id="MDN3609938.1"/>
    </source>
</evidence>
<dbReference type="SUPFAM" id="SSF55073">
    <property type="entry name" value="Nucleotide cyclase"/>
    <property type="match status" value="1"/>
</dbReference>
<dbReference type="PROSITE" id="PS50883">
    <property type="entry name" value="EAL"/>
    <property type="match status" value="1"/>
</dbReference>
<reference evidence="5" key="1">
    <citation type="journal article" date="2019" name="Int. J. Syst. Evol. Microbiol.">
        <title>The Global Catalogue of Microorganisms (GCM) 10K type strain sequencing project: providing services to taxonomists for standard genome sequencing and annotation.</title>
        <authorList>
            <consortium name="The Broad Institute Genomics Platform"/>
            <consortium name="The Broad Institute Genome Sequencing Center for Infectious Disease"/>
            <person name="Wu L."/>
            <person name="Ma J."/>
        </authorList>
    </citation>
    <scope>NUCLEOTIDE SEQUENCE [LARGE SCALE GENOMIC DNA]</scope>
    <source>
        <strain evidence="5">CECT 7398</strain>
    </source>
</reference>
<accession>A0ABT8BV15</accession>
<dbReference type="PANTHER" id="PTHR33121:SF79">
    <property type="entry name" value="CYCLIC DI-GMP PHOSPHODIESTERASE PDED-RELATED"/>
    <property type="match status" value="1"/>
</dbReference>
<dbReference type="Pfam" id="PF00563">
    <property type="entry name" value="EAL"/>
    <property type="match status" value="1"/>
</dbReference>
<dbReference type="InterPro" id="IPR043128">
    <property type="entry name" value="Rev_trsase/Diguanyl_cyclase"/>
</dbReference>
<dbReference type="InterPro" id="IPR035919">
    <property type="entry name" value="EAL_sf"/>
</dbReference>
<dbReference type="InterPro" id="IPR001633">
    <property type="entry name" value="EAL_dom"/>
</dbReference>
<keyword evidence="1" id="KW-0597">Phosphoprotein</keyword>
<dbReference type="InterPro" id="IPR001789">
    <property type="entry name" value="Sig_transdc_resp-reg_receiver"/>
</dbReference>
<dbReference type="SMART" id="SM00448">
    <property type="entry name" value="REC"/>
    <property type="match status" value="1"/>
</dbReference>
<feature type="domain" description="Response regulatory" evidence="2">
    <location>
        <begin position="5"/>
        <end position="120"/>
    </location>
</feature>
<dbReference type="Gene3D" id="3.40.50.2300">
    <property type="match status" value="1"/>
</dbReference>
<protein>
    <submittedName>
        <fullName evidence="4">EAL domain-containing protein</fullName>
    </submittedName>
</protein>